<keyword evidence="1" id="KW-1133">Transmembrane helix</keyword>
<keyword evidence="3" id="KW-1185">Reference proteome</keyword>
<evidence type="ECO:0000256" key="1">
    <source>
        <dbReference type="SAM" id="Phobius"/>
    </source>
</evidence>
<evidence type="ECO:0000313" key="2">
    <source>
        <dbReference type="EMBL" id="GID81008.1"/>
    </source>
</evidence>
<feature type="transmembrane region" description="Helical" evidence="1">
    <location>
        <begin position="17"/>
        <end position="36"/>
    </location>
</feature>
<accession>A0ABQ3YLY8</accession>
<organism evidence="2 3">
    <name type="scientific">Paractinoplanes deccanensis</name>
    <dbReference type="NCBI Taxonomy" id="113561"/>
    <lineage>
        <taxon>Bacteria</taxon>
        <taxon>Bacillati</taxon>
        <taxon>Actinomycetota</taxon>
        <taxon>Actinomycetes</taxon>
        <taxon>Micromonosporales</taxon>
        <taxon>Micromonosporaceae</taxon>
        <taxon>Paractinoplanes</taxon>
    </lineage>
</organism>
<feature type="transmembrane region" description="Helical" evidence="1">
    <location>
        <begin position="170"/>
        <end position="189"/>
    </location>
</feature>
<sequence>MPPEDGGGPALGRIVELGLQVLAPVTALTGVLYYFGYIRYQEFFAHFGVDLTSAGITRAGFVVGSARVAFGPLAAALLVALAALAGHYALTPRLTRAGGRPLAALGACALVLAAVAGAGLVGLPLGTALLPPAALIGAALLAGYLSHLAGRRGVPEPLRETFDRTRTARIVLLTATLTVAVFWAVSTYARERGREAAEAFERSLPLQARAVVYSRERLFITGPGVEVQQLTGPGAKYGYRYSGLRVLTHTADRWLLVPPVWDPGTSTVVVLPDMAEEIRVDLAP</sequence>
<evidence type="ECO:0008006" key="4">
    <source>
        <dbReference type="Google" id="ProtNLM"/>
    </source>
</evidence>
<feature type="transmembrane region" description="Helical" evidence="1">
    <location>
        <begin position="129"/>
        <end position="149"/>
    </location>
</feature>
<feature type="transmembrane region" description="Helical" evidence="1">
    <location>
        <begin position="102"/>
        <end position="123"/>
    </location>
</feature>
<protein>
    <recommendedName>
        <fullName evidence="4">DUF5671 domain-containing protein</fullName>
    </recommendedName>
</protein>
<dbReference type="Proteomes" id="UP000609879">
    <property type="component" value="Unassembled WGS sequence"/>
</dbReference>
<dbReference type="RefSeq" id="WP_203778211.1">
    <property type="nucleotide sequence ID" value="NZ_BAAABO010000065.1"/>
</dbReference>
<keyword evidence="1" id="KW-0472">Membrane</keyword>
<dbReference type="EMBL" id="BOMI01000217">
    <property type="protein sequence ID" value="GID81008.1"/>
    <property type="molecule type" value="Genomic_DNA"/>
</dbReference>
<evidence type="ECO:0000313" key="3">
    <source>
        <dbReference type="Proteomes" id="UP000609879"/>
    </source>
</evidence>
<feature type="transmembrane region" description="Helical" evidence="1">
    <location>
        <begin position="69"/>
        <end position="90"/>
    </location>
</feature>
<comment type="caution">
    <text evidence="2">The sequence shown here is derived from an EMBL/GenBank/DDBJ whole genome shotgun (WGS) entry which is preliminary data.</text>
</comment>
<gene>
    <name evidence="2" type="ORF">Ade02nite_96490</name>
</gene>
<name>A0ABQ3YLY8_9ACTN</name>
<feature type="transmembrane region" description="Helical" evidence="1">
    <location>
        <begin position="43"/>
        <end position="63"/>
    </location>
</feature>
<proteinExistence type="predicted"/>
<keyword evidence="1" id="KW-0812">Transmembrane</keyword>
<reference evidence="2 3" key="1">
    <citation type="submission" date="2021-01" db="EMBL/GenBank/DDBJ databases">
        <title>Whole genome shotgun sequence of Actinoplanes deccanensis NBRC 13994.</title>
        <authorList>
            <person name="Komaki H."/>
            <person name="Tamura T."/>
        </authorList>
    </citation>
    <scope>NUCLEOTIDE SEQUENCE [LARGE SCALE GENOMIC DNA]</scope>
    <source>
        <strain evidence="2 3">NBRC 13994</strain>
    </source>
</reference>